<dbReference type="HAMAP" id="MF_01808">
    <property type="entry name" value="Recomb_XerC_XerD"/>
    <property type="match status" value="1"/>
</dbReference>
<sequence>MEQFAQHLRVERGRSEHTVRAYLGDLRALRAYAREEGAEDLTDLGLTDLRSWLARQGTQGAARATVARRAAAVRAFYAWATRRGHLPSDPAARLASPRRTRTLPGVLDHVQADALLQSAADAAARPGRHVDAAAETDQHVDAQGEPDLGPGATGEPAGEGPADPPGEVDPLSLRDAAMVELMYASGIRVSELVGLDLDDLDPSTRTLRVLGKGDKERTVPYGVPAQRALDTWLSRGRPQLVTPASGPALLLGRRGRRVDPRQVREVVHRLLARVPDAPDLGPHGLRHSAATHLLDGGADLRVVQELLGHSSLATTQIYTHVSVDRLRAAYRQAHPRA</sequence>
<dbReference type="AlphaFoldDB" id="A0A6I3IUX7"/>
<feature type="active site" evidence="9">
    <location>
        <position position="212"/>
    </location>
</feature>
<dbReference type="EMBL" id="WLVL01000037">
    <property type="protein sequence ID" value="MTB72101.1"/>
    <property type="molecule type" value="Genomic_DNA"/>
</dbReference>
<accession>A0A6I3IUX7</accession>
<dbReference type="GO" id="GO:0007059">
    <property type="term" value="P:chromosome segregation"/>
    <property type="evidence" value="ECO:0007669"/>
    <property type="project" value="UniProtKB-UniRule"/>
</dbReference>
<keyword evidence="14" id="KW-1185">Reference proteome</keyword>
<feature type="active site" evidence="9">
    <location>
        <position position="188"/>
    </location>
</feature>
<comment type="subcellular location">
    <subcellularLocation>
        <location evidence="1 9">Cytoplasm</location>
    </subcellularLocation>
</comment>
<dbReference type="InterPro" id="IPR004107">
    <property type="entry name" value="Integrase_SAM-like_N"/>
</dbReference>
<dbReference type="Pfam" id="PF00589">
    <property type="entry name" value="Phage_integrase"/>
    <property type="match status" value="1"/>
</dbReference>
<name>A0A6I3IUX7_9MICO</name>
<dbReference type="InterPro" id="IPR002104">
    <property type="entry name" value="Integrase_catalytic"/>
</dbReference>
<reference evidence="13 14" key="1">
    <citation type="submission" date="2019-11" db="EMBL/GenBank/DDBJ databases">
        <title>Whole genome sequencing identifies a novel species of the genus Arsenicicoccus isolated from human blood.</title>
        <authorList>
            <person name="Jeong J.H."/>
            <person name="Kweon O.J."/>
            <person name="Kim H.R."/>
            <person name="Kim T.-H."/>
            <person name="Ha S.-M."/>
            <person name="Lee M.-K."/>
        </authorList>
    </citation>
    <scope>NUCLEOTIDE SEQUENCE [LARGE SCALE GENOMIC DNA]</scope>
    <source>
        <strain evidence="13 14">MKL-02</strain>
    </source>
</reference>
<dbReference type="Gene3D" id="1.10.443.10">
    <property type="entry name" value="Intergrase catalytic core"/>
    <property type="match status" value="1"/>
</dbReference>
<comment type="similarity">
    <text evidence="9">Belongs to the 'phage' integrase family. XerC subfamily.</text>
</comment>
<evidence type="ECO:0000256" key="5">
    <source>
        <dbReference type="ARBA" id="ARBA00022908"/>
    </source>
</evidence>
<keyword evidence="4 9" id="KW-0159">Chromosome partition</keyword>
<evidence type="ECO:0000256" key="9">
    <source>
        <dbReference type="HAMAP-Rule" id="MF_01808"/>
    </source>
</evidence>
<evidence type="ECO:0000256" key="7">
    <source>
        <dbReference type="ARBA" id="ARBA00023172"/>
    </source>
</evidence>
<evidence type="ECO:0000256" key="1">
    <source>
        <dbReference type="ARBA" id="ARBA00004496"/>
    </source>
</evidence>
<dbReference type="PANTHER" id="PTHR30349:SF77">
    <property type="entry name" value="TYROSINE RECOMBINASE XERC"/>
    <property type="match status" value="1"/>
</dbReference>
<comment type="function">
    <text evidence="9">Site-specific tyrosine recombinase, which acts by catalyzing the cutting and rejoining of the recombining DNA molecules. The XerC-XerD complex is essential to convert dimers of the bacterial chromosome into monomers to permit their segregation at cell division. It also contributes to the segregational stability of plasmids.</text>
</comment>
<comment type="caution">
    <text evidence="13">The sequence shown here is derived from an EMBL/GenBank/DDBJ whole genome shotgun (WGS) entry which is preliminary data.</text>
</comment>
<dbReference type="GO" id="GO:0003677">
    <property type="term" value="F:DNA binding"/>
    <property type="evidence" value="ECO:0007669"/>
    <property type="project" value="UniProtKB-UniRule"/>
</dbReference>
<evidence type="ECO:0000256" key="2">
    <source>
        <dbReference type="ARBA" id="ARBA00022490"/>
    </source>
</evidence>
<dbReference type="PROSITE" id="PS51900">
    <property type="entry name" value="CB"/>
    <property type="match status" value="1"/>
</dbReference>
<evidence type="ECO:0000259" key="11">
    <source>
        <dbReference type="PROSITE" id="PS51898"/>
    </source>
</evidence>
<keyword evidence="6 9" id="KW-0238">DNA-binding</keyword>
<dbReference type="GO" id="GO:0006313">
    <property type="term" value="P:DNA transposition"/>
    <property type="evidence" value="ECO:0007669"/>
    <property type="project" value="UniProtKB-UniRule"/>
</dbReference>
<dbReference type="NCBIfam" id="NF001399">
    <property type="entry name" value="PRK00283.1"/>
    <property type="match status" value="1"/>
</dbReference>
<dbReference type="SUPFAM" id="SSF47823">
    <property type="entry name" value="lambda integrase-like, N-terminal domain"/>
    <property type="match status" value="1"/>
</dbReference>
<dbReference type="InterPro" id="IPR023009">
    <property type="entry name" value="Tyrosine_recombinase_XerC/XerD"/>
</dbReference>
<keyword evidence="2 9" id="KW-0963">Cytoplasm</keyword>
<evidence type="ECO:0000259" key="12">
    <source>
        <dbReference type="PROSITE" id="PS51900"/>
    </source>
</evidence>
<keyword evidence="7 9" id="KW-0233">DNA recombination</keyword>
<proteinExistence type="inferred from homology"/>
<dbReference type="Gene3D" id="1.10.150.130">
    <property type="match status" value="1"/>
</dbReference>
<dbReference type="InterPro" id="IPR044068">
    <property type="entry name" value="CB"/>
</dbReference>
<feature type="domain" description="Core-binding (CB)" evidence="12">
    <location>
        <begin position="1"/>
        <end position="81"/>
    </location>
</feature>
<dbReference type="CDD" id="cd00798">
    <property type="entry name" value="INT_XerDC_C"/>
    <property type="match status" value="1"/>
</dbReference>
<evidence type="ECO:0000256" key="10">
    <source>
        <dbReference type="SAM" id="MobiDB-lite"/>
    </source>
</evidence>
<keyword evidence="3 9" id="KW-0132">Cell division</keyword>
<gene>
    <name evidence="9" type="primary">xerC</name>
    <name evidence="13" type="ORF">GGG17_08995</name>
</gene>
<evidence type="ECO:0000256" key="3">
    <source>
        <dbReference type="ARBA" id="ARBA00022618"/>
    </source>
</evidence>
<feature type="region of interest" description="Disordered" evidence="10">
    <location>
        <begin position="120"/>
        <end position="170"/>
    </location>
</feature>
<dbReference type="InterPro" id="IPR050090">
    <property type="entry name" value="Tyrosine_recombinase_XerCD"/>
</dbReference>
<feature type="active site" evidence="9">
    <location>
        <position position="286"/>
    </location>
</feature>
<feature type="compositionally biased region" description="Low complexity" evidence="10">
    <location>
        <begin position="149"/>
        <end position="161"/>
    </location>
</feature>
<dbReference type="SUPFAM" id="SSF56349">
    <property type="entry name" value="DNA breaking-rejoining enzymes"/>
    <property type="match status" value="1"/>
</dbReference>
<dbReference type="PANTHER" id="PTHR30349">
    <property type="entry name" value="PHAGE INTEGRASE-RELATED"/>
    <property type="match status" value="1"/>
</dbReference>
<evidence type="ECO:0000256" key="8">
    <source>
        <dbReference type="ARBA" id="ARBA00023306"/>
    </source>
</evidence>
<dbReference type="InterPro" id="IPR013762">
    <property type="entry name" value="Integrase-like_cat_sf"/>
</dbReference>
<dbReference type="GO" id="GO:0009037">
    <property type="term" value="F:tyrosine-based site-specific recombinase activity"/>
    <property type="evidence" value="ECO:0007669"/>
    <property type="project" value="UniProtKB-UniRule"/>
</dbReference>
<feature type="active site" description="O-(3'-phospho-DNA)-tyrosine intermediate" evidence="9">
    <location>
        <position position="318"/>
    </location>
</feature>
<evidence type="ECO:0000256" key="6">
    <source>
        <dbReference type="ARBA" id="ARBA00023125"/>
    </source>
</evidence>
<protein>
    <recommendedName>
        <fullName evidence="9">Tyrosine recombinase XerC</fullName>
    </recommendedName>
</protein>
<dbReference type="Pfam" id="PF02899">
    <property type="entry name" value="Phage_int_SAM_1"/>
    <property type="match status" value="1"/>
</dbReference>
<dbReference type="Proteomes" id="UP000431092">
    <property type="component" value="Unassembled WGS sequence"/>
</dbReference>
<evidence type="ECO:0000256" key="4">
    <source>
        <dbReference type="ARBA" id="ARBA00022829"/>
    </source>
</evidence>
<dbReference type="InterPro" id="IPR011010">
    <property type="entry name" value="DNA_brk_join_enz"/>
</dbReference>
<organism evidence="13 14">
    <name type="scientific">Arsenicicoccus cauae</name>
    <dbReference type="NCBI Taxonomy" id="2663847"/>
    <lineage>
        <taxon>Bacteria</taxon>
        <taxon>Bacillati</taxon>
        <taxon>Actinomycetota</taxon>
        <taxon>Actinomycetes</taxon>
        <taxon>Micrococcales</taxon>
        <taxon>Intrasporangiaceae</taxon>
        <taxon>Arsenicicoccus</taxon>
    </lineage>
</organism>
<evidence type="ECO:0000313" key="13">
    <source>
        <dbReference type="EMBL" id="MTB72101.1"/>
    </source>
</evidence>
<dbReference type="PROSITE" id="PS51898">
    <property type="entry name" value="TYR_RECOMBINASE"/>
    <property type="match status" value="1"/>
</dbReference>
<dbReference type="GO" id="GO:0051301">
    <property type="term" value="P:cell division"/>
    <property type="evidence" value="ECO:0007669"/>
    <property type="project" value="UniProtKB-KW"/>
</dbReference>
<feature type="domain" description="Tyr recombinase" evidence="11">
    <location>
        <begin position="125"/>
        <end position="331"/>
    </location>
</feature>
<feature type="active site" evidence="9">
    <location>
        <position position="309"/>
    </location>
</feature>
<dbReference type="InterPro" id="IPR010998">
    <property type="entry name" value="Integrase_recombinase_N"/>
</dbReference>
<comment type="subunit">
    <text evidence="9">Forms a cyclic heterotetrameric complex composed of two molecules of XerC and two molecules of XerD.</text>
</comment>
<keyword evidence="5 9" id="KW-0229">DNA integration</keyword>
<keyword evidence="8 9" id="KW-0131">Cell cycle</keyword>
<feature type="compositionally biased region" description="Basic and acidic residues" evidence="10">
    <location>
        <begin position="128"/>
        <end position="142"/>
    </location>
</feature>
<dbReference type="GO" id="GO:0005737">
    <property type="term" value="C:cytoplasm"/>
    <property type="evidence" value="ECO:0007669"/>
    <property type="project" value="UniProtKB-SubCell"/>
</dbReference>
<feature type="active site" evidence="9">
    <location>
        <position position="283"/>
    </location>
</feature>
<evidence type="ECO:0000313" key="14">
    <source>
        <dbReference type="Proteomes" id="UP000431092"/>
    </source>
</evidence>